<proteinExistence type="predicted"/>
<keyword evidence="2" id="KW-1185">Reference proteome</keyword>
<organism evidence="1 2">
    <name type="scientific">Pleurodeles waltl</name>
    <name type="common">Iberian ribbed newt</name>
    <dbReference type="NCBI Taxonomy" id="8319"/>
    <lineage>
        <taxon>Eukaryota</taxon>
        <taxon>Metazoa</taxon>
        <taxon>Chordata</taxon>
        <taxon>Craniata</taxon>
        <taxon>Vertebrata</taxon>
        <taxon>Euteleostomi</taxon>
        <taxon>Amphibia</taxon>
        <taxon>Batrachia</taxon>
        <taxon>Caudata</taxon>
        <taxon>Salamandroidea</taxon>
        <taxon>Salamandridae</taxon>
        <taxon>Pleurodelinae</taxon>
        <taxon>Pleurodeles</taxon>
    </lineage>
</organism>
<comment type="caution">
    <text evidence="1">The sequence shown here is derived from an EMBL/GenBank/DDBJ whole genome shotgun (WGS) entry which is preliminary data.</text>
</comment>
<name>A0AAV7WL40_PLEWA</name>
<evidence type="ECO:0000313" key="1">
    <source>
        <dbReference type="EMBL" id="KAJ1214777.1"/>
    </source>
</evidence>
<dbReference type="EMBL" id="JANPWB010000001">
    <property type="protein sequence ID" value="KAJ1214777.1"/>
    <property type="molecule type" value="Genomic_DNA"/>
</dbReference>
<reference evidence="1" key="1">
    <citation type="journal article" date="2022" name="bioRxiv">
        <title>Sequencing and chromosome-scale assembly of the giantPleurodeles waltlgenome.</title>
        <authorList>
            <person name="Brown T."/>
            <person name="Elewa A."/>
            <person name="Iarovenko S."/>
            <person name="Subramanian E."/>
            <person name="Araus A.J."/>
            <person name="Petzold A."/>
            <person name="Susuki M."/>
            <person name="Suzuki K.-i.T."/>
            <person name="Hayashi T."/>
            <person name="Toyoda A."/>
            <person name="Oliveira C."/>
            <person name="Osipova E."/>
            <person name="Leigh N.D."/>
            <person name="Simon A."/>
            <person name="Yun M.H."/>
        </authorList>
    </citation>
    <scope>NUCLEOTIDE SEQUENCE</scope>
    <source>
        <strain evidence="1">20211129_DDA</strain>
        <tissue evidence="1">Liver</tissue>
    </source>
</reference>
<protein>
    <submittedName>
        <fullName evidence="1">Uncharacterized protein</fullName>
    </submittedName>
</protein>
<evidence type="ECO:0000313" key="2">
    <source>
        <dbReference type="Proteomes" id="UP001066276"/>
    </source>
</evidence>
<accession>A0AAV7WL40</accession>
<dbReference type="AlphaFoldDB" id="A0AAV7WL40"/>
<dbReference type="Proteomes" id="UP001066276">
    <property type="component" value="Chromosome 1_1"/>
</dbReference>
<gene>
    <name evidence="1" type="ORF">NDU88_002390</name>
</gene>
<sequence>MRELHFAHHSDTFLDKLDLILQEIQDSRTAIEKRLGAITTNISFLKDDQCKLVDRVKMTLSTLSPGHGERSAQIAQLQQPVDQLQDPAEDKEERACKSNVRIVWLLEGMEGSNATQYVKDWLCRVVALTGGLPSKRLRGSTRSPLENLYL</sequence>